<proteinExistence type="predicted"/>
<feature type="region of interest" description="Disordered" evidence="1">
    <location>
        <begin position="214"/>
        <end position="253"/>
    </location>
</feature>
<dbReference type="EMBL" id="AWUE01016563">
    <property type="protein sequence ID" value="OMO90343.1"/>
    <property type="molecule type" value="Genomic_DNA"/>
</dbReference>
<dbReference type="AlphaFoldDB" id="A0A1R3J681"/>
<evidence type="ECO:0000313" key="3">
    <source>
        <dbReference type="Proteomes" id="UP000187203"/>
    </source>
</evidence>
<feature type="region of interest" description="Disordered" evidence="1">
    <location>
        <begin position="307"/>
        <end position="333"/>
    </location>
</feature>
<comment type="caution">
    <text evidence="2">The sequence shown here is derived from an EMBL/GenBank/DDBJ whole genome shotgun (WGS) entry which is preliminary data.</text>
</comment>
<dbReference type="Proteomes" id="UP000187203">
    <property type="component" value="Unassembled WGS sequence"/>
</dbReference>
<protein>
    <submittedName>
        <fullName evidence="2">Uncharacterized protein</fullName>
    </submittedName>
</protein>
<organism evidence="2 3">
    <name type="scientific">Corchorus olitorius</name>
    <dbReference type="NCBI Taxonomy" id="93759"/>
    <lineage>
        <taxon>Eukaryota</taxon>
        <taxon>Viridiplantae</taxon>
        <taxon>Streptophyta</taxon>
        <taxon>Embryophyta</taxon>
        <taxon>Tracheophyta</taxon>
        <taxon>Spermatophyta</taxon>
        <taxon>Magnoliopsida</taxon>
        <taxon>eudicotyledons</taxon>
        <taxon>Gunneridae</taxon>
        <taxon>Pentapetalae</taxon>
        <taxon>rosids</taxon>
        <taxon>malvids</taxon>
        <taxon>Malvales</taxon>
        <taxon>Malvaceae</taxon>
        <taxon>Grewioideae</taxon>
        <taxon>Apeibeae</taxon>
        <taxon>Corchorus</taxon>
    </lineage>
</organism>
<evidence type="ECO:0000256" key="1">
    <source>
        <dbReference type="SAM" id="MobiDB-lite"/>
    </source>
</evidence>
<feature type="region of interest" description="Disordered" evidence="1">
    <location>
        <begin position="147"/>
        <end position="191"/>
    </location>
</feature>
<gene>
    <name evidence="2" type="ORF">COLO4_19231</name>
</gene>
<evidence type="ECO:0000313" key="2">
    <source>
        <dbReference type="EMBL" id="OMO90343.1"/>
    </source>
</evidence>
<sequence>MEDESIFLINKCSFDGHGTSFTSTPPGKELCTEVLQSNPSKPSYKYTLSSGVLNRFINDAFETVSFDTSVSNIECPSNGETINISLSSTDKGSSKDGLSPSSLRFMERKIGHKQEGCLDKTPISAQIERTVTEKEEDSFGPWMVVQTKKNKKENQKGKPLSNSLQRKPLANDSDVSKLSTEGTLSVERGSIEPATTKEMAFTGPLVDEPFCLQSSEERANNPSSDPFPERGIEEQYPNAHHSDEHSDGLGTKLDDSFQVRDESQCKSFPRLRRILETARGAGQEDAQVRCVLSTDTPASGIRVAPTLRSKRGKAKPVNKSKSKNRNVDDCLKL</sequence>
<reference evidence="3" key="1">
    <citation type="submission" date="2013-09" db="EMBL/GenBank/DDBJ databases">
        <title>Corchorus olitorius genome sequencing.</title>
        <authorList>
            <person name="Alam M."/>
            <person name="Haque M.S."/>
            <person name="Islam M.S."/>
            <person name="Emdad E.M."/>
            <person name="Islam M.M."/>
            <person name="Ahmed B."/>
            <person name="Halim A."/>
            <person name="Hossen Q.M.M."/>
            <person name="Hossain M.Z."/>
            <person name="Ahmed R."/>
            <person name="Khan M.M."/>
            <person name="Islam R."/>
            <person name="Rashid M.M."/>
            <person name="Khan S.A."/>
            <person name="Rahman M.S."/>
            <person name="Alam M."/>
            <person name="Yahiya A.S."/>
            <person name="Khan M.S."/>
            <person name="Azam M.S."/>
            <person name="Haque T."/>
            <person name="Lashkar M.Z.H."/>
            <person name="Akhand A.I."/>
            <person name="Morshed G."/>
            <person name="Roy S."/>
            <person name="Uddin K.S."/>
            <person name="Rabeya T."/>
            <person name="Hossain A.S."/>
            <person name="Chowdhury A."/>
            <person name="Snigdha A.R."/>
            <person name="Mortoza M.S."/>
            <person name="Matin S.A."/>
            <person name="Hoque S.M.E."/>
            <person name="Islam M.K."/>
            <person name="Roy D.K."/>
            <person name="Haider R."/>
            <person name="Moosa M.M."/>
            <person name="Elias S.M."/>
            <person name="Hasan A.M."/>
            <person name="Jahan S."/>
            <person name="Shafiuddin M."/>
            <person name="Mahmood N."/>
            <person name="Shommy N.S."/>
        </authorList>
    </citation>
    <scope>NUCLEOTIDE SEQUENCE [LARGE SCALE GENOMIC DNA]</scope>
    <source>
        <strain evidence="3">cv. O-4</strain>
    </source>
</reference>
<accession>A0A1R3J681</accession>
<name>A0A1R3J681_9ROSI</name>
<keyword evidence="3" id="KW-1185">Reference proteome</keyword>
<feature type="compositionally biased region" description="Basic and acidic residues" evidence="1">
    <location>
        <begin position="240"/>
        <end position="253"/>
    </location>
</feature>
<feature type="compositionally biased region" description="Basic residues" evidence="1">
    <location>
        <begin position="308"/>
        <end position="324"/>
    </location>
</feature>